<dbReference type="Proteomes" id="UP001286313">
    <property type="component" value="Unassembled WGS sequence"/>
</dbReference>
<name>A0AAE1GEC2_PETCI</name>
<gene>
    <name evidence="2" type="ORF">Pcinc_005839</name>
</gene>
<evidence type="ECO:0000313" key="2">
    <source>
        <dbReference type="EMBL" id="KAK3890194.1"/>
    </source>
</evidence>
<protein>
    <submittedName>
        <fullName evidence="2">Uncharacterized protein</fullName>
    </submittedName>
</protein>
<feature type="compositionally biased region" description="Pro residues" evidence="1">
    <location>
        <begin position="30"/>
        <end position="67"/>
    </location>
</feature>
<dbReference type="AlphaFoldDB" id="A0AAE1GEC2"/>
<organism evidence="2 3">
    <name type="scientific">Petrolisthes cinctipes</name>
    <name type="common">Flat porcelain crab</name>
    <dbReference type="NCBI Taxonomy" id="88211"/>
    <lineage>
        <taxon>Eukaryota</taxon>
        <taxon>Metazoa</taxon>
        <taxon>Ecdysozoa</taxon>
        <taxon>Arthropoda</taxon>
        <taxon>Crustacea</taxon>
        <taxon>Multicrustacea</taxon>
        <taxon>Malacostraca</taxon>
        <taxon>Eumalacostraca</taxon>
        <taxon>Eucarida</taxon>
        <taxon>Decapoda</taxon>
        <taxon>Pleocyemata</taxon>
        <taxon>Anomura</taxon>
        <taxon>Galatheoidea</taxon>
        <taxon>Porcellanidae</taxon>
        <taxon>Petrolisthes</taxon>
    </lineage>
</organism>
<keyword evidence="3" id="KW-1185">Reference proteome</keyword>
<dbReference type="EMBL" id="JAWQEG010000435">
    <property type="protein sequence ID" value="KAK3890194.1"/>
    <property type="molecule type" value="Genomic_DNA"/>
</dbReference>
<feature type="region of interest" description="Disordered" evidence="1">
    <location>
        <begin position="1"/>
        <end position="102"/>
    </location>
</feature>
<proteinExistence type="predicted"/>
<evidence type="ECO:0000256" key="1">
    <source>
        <dbReference type="SAM" id="MobiDB-lite"/>
    </source>
</evidence>
<accession>A0AAE1GEC2</accession>
<evidence type="ECO:0000313" key="3">
    <source>
        <dbReference type="Proteomes" id="UP001286313"/>
    </source>
</evidence>
<comment type="caution">
    <text evidence="2">The sequence shown here is derived from an EMBL/GenBank/DDBJ whole genome shotgun (WGS) entry which is preliminary data.</text>
</comment>
<reference evidence="2" key="1">
    <citation type="submission" date="2023-10" db="EMBL/GenBank/DDBJ databases">
        <title>Genome assemblies of two species of porcelain crab, Petrolisthes cinctipes and Petrolisthes manimaculis (Anomura: Porcellanidae).</title>
        <authorList>
            <person name="Angst P."/>
        </authorList>
    </citation>
    <scope>NUCLEOTIDE SEQUENCE</scope>
    <source>
        <strain evidence="2">PB745_01</strain>
        <tissue evidence="2">Gill</tissue>
    </source>
</reference>
<feature type="compositionally biased region" description="Basic residues" evidence="1">
    <location>
        <begin position="80"/>
        <end position="93"/>
    </location>
</feature>
<feature type="compositionally biased region" description="Acidic residues" evidence="1">
    <location>
        <begin position="1"/>
        <end position="12"/>
    </location>
</feature>
<sequence length="102" mass="11219">MMEAVEVEEIEVESPNNNTKRLSTRSTLESPPPSPSSSPHRPPSPPTPTSPNCEQPPPPSPTSPTNPSPGQGGRKLPNIKIKKQYSKIFRIKTKPKESSQFY</sequence>